<dbReference type="RefSeq" id="WP_147449990.1">
    <property type="nucleotide sequence ID" value="NZ_JABFJX010000017.1"/>
</dbReference>
<dbReference type="AlphaFoldDB" id="A0A3A8KG83"/>
<accession>A0A3A8KG83</accession>
<name>A0A3A8KG83_9BACT</name>
<keyword evidence="2" id="KW-1185">Reference proteome</keyword>
<proteinExistence type="predicted"/>
<dbReference type="OrthoDB" id="6015145at2"/>
<evidence type="ECO:0000313" key="2">
    <source>
        <dbReference type="Proteomes" id="UP000268313"/>
    </source>
</evidence>
<organism evidence="1 2">
    <name type="scientific">Corallococcus carmarthensis</name>
    <dbReference type="NCBI Taxonomy" id="2316728"/>
    <lineage>
        <taxon>Bacteria</taxon>
        <taxon>Pseudomonadati</taxon>
        <taxon>Myxococcota</taxon>
        <taxon>Myxococcia</taxon>
        <taxon>Myxococcales</taxon>
        <taxon>Cystobacterineae</taxon>
        <taxon>Myxococcaceae</taxon>
        <taxon>Corallococcus</taxon>
    </lineage>
</organism>
<dbReference type="Proteomes" id="UP000268313">
    <property type="component" value="Unassembled WGS sequence"/>
</dbReference>
<reference evidence="2" key="1">
    <citation type="submission" date="2018-09" db="EMBL/GenBank/DDBJ databases">
        <authorList>
            <person name="Livingstone P.G."/>
            <person name="Whitworth D.E."/>
        </authorList>
    </citation>
    <scope>NUCLEOTIDE SEQUENCE [LARGE SCALE GENOMIC DNA]</scope>
    <source>
        <strain evidence="2">CA043D</strain>
    </source>
</reference>
<gene>
    <name evidence="1" type="ORF">D7X32_02335</name>
</gene>
<evidence type="ECO:0000313" key="1">
    <source>
        <dbReference type="EMBL" id="RKH07208.1"/>
    </source>
</evidence>
<comment type="caution">
    <text evidence="1">The sequence shown here is derived from an EMBL/GenBank/DDBJ whole genome shotgun (WGS) entry which is preliminary data.</text>
</comment>
<protein>
    <submittedName>
        <fullName evidence="1">Uncharacterized protein</fullName>
    </submittedName>
</protein>
<dbReference type="EMBL" id="RAWE01000005">
    <property type="protein sequence ID" value="RKH07208.1"/>
    <property type="molecule type" value="Genomic_DNA"/>
</dbReference>
<sequence>MVTVELDIFSGRPNPRWNLSEREARQLTERIRADPSQLLPLEANTGGLGYRGFIVRAEDTGMADDWKRLGLPPTVRLGGAFQPEAAESSRFLLHTAESARLDLRDPGPVLAQAEATIIDSRDVQGVVTICYPNALTTDTDFTFWNGAAYQPYNNCYNYASNLRTNTFAQPGRAAGSMYTAIDCGNVGAAALRDGWLTACRADANYNVCLVIWPGYDYHWYRLCTNNHWCHKPGQTAARNYDNSGLLITNPETCNRGGYTIFCGYYNGFSLVVS</sequence>